<dbReference type="AlphaFoldDB" id="A0A392T8S5"/>
<proteinExistence type="predicted"/>
<reference evidence="2 3" key="1">
    <citation type="journal article" date="2018" name="Front. Plant Sci.">
        <title>Red Clover (Trifolium pratense) and Zigzag Clover (T. medium) - A Picture of Genomic Similarities and Differences.</title>
        <authorList>
            <person name="Dluhosova J."/>
            <person name="Istvanek J."/>
            <person name="Nedelnik J."/>
            <person name="Repkova J."/>
        </authorList>
    </citation>
    <scope>NUCLEOTIDE SEQUENCE [LARGE SCALE GENOMIC DNA]</scope>
    <source>
        <strain evidence="3">cv. 10/8</strain>
        <tissue evidence="2">Leaf</tissue>
    </source>
</reference>
<evidence type="ECO:0000313" key="3">
    <source>
        <dbReference type="Proteomes" id="UP000265520"/>
    </source>
</evidence>
<evidence type="ECO:0000256" key="1">
    <source>
        <dbReference type="SAM" id="MobiDB-lite"/>
    </source>
</evidence>
<sequence length="47" mass="5210">MAVSSPSIGDNWRPCRYLSPGAVKNLARRHQEPRQATSRRAECSVAV</sequence>
<keyword evidence="3" id="KW-1185">Reference proteome</keyword>
<feature type="region of interest" description="Disordered" evidence="1">
    <location>
        <begin position="26"/>
        <end position="47"/>
    </location>
</feature>
<name>A0A392T8S5_9FABA</name>
<protein>
    <submittedName>
        <fullName evidence="2">Uncharacterized protein</fullName>
    </submittedName>
</protein>
<dbReference type="Proteomes" id="UP000265520">
    <property type="component" value="Unassembled WGS sequence"/>
</dbReference>
<dbReference type="EMBL" id="LXQA010528892">
    <property type="protein sequence ID" value="MCI57439.1"/>
    <property type="molecule type" value="Genomic_DNA"/>
</dbReference>
<accession>A0A392T8S5</accession>
<organism evidence="2 3">
    <name type="scientific">Trifolium medium</name>
    <dbReference type="NCBI Taxonomy" id="97028"/>
    <lineage>
        <taxon>Eukaryota</taxon>
        <taxon>Viridiplantae</taxon>
        <taxon>Streptophyta</taxon>
        <taxon>Embryophyta</taxon>
        <taxon>Tracheophyta</taxon>
        <taxon>Spermatophyta</taxon>
        <taxon>Magnoliopsida</taxon>
        <taxon>eudicotyledons</taxon>
        <taxon>Gunneridae</taxon>
        <taxon>Pentapetalae</taxon>
        <taxon>rosids</taxon>
        <taxon>fabids</taxon>
        <taxon>Fabales</taxon>
        <taxon>Fabaceae</taxon>
        <taxon>Papilionoideae</taxon>
        <taxon>50 kb inversion clade</taxon>
        <taxon>NPAAA clade</taxon>
        <taxon>Hologalegina</taxon>
        <taxon>IRL clade</taxon>
        <taxon>Trifolieae</taxon>
        <taxon>Trifolium</taxon>
    </lineage>
</organism>
<evidence type="ECO:0000313" key="2">
    <source>
        <dbReference type="EMBL" id="MCI57439.1"/>
    </source>
</evidence>
<comment type="caution">
    <text evidence="2">The sequence shown here is derived from an EMBL/GenBank/DDBJ whole genome shotgun (WGS) entry which is preliminary data.</text>
</comment>